<feature type="chain" id="PRO_5042051924" evidence="4">
    <location>
        <begin position="28"/>
        <end position="344"/>
    </location>
</feature>
<dbReference type="Gene3D" id="3.40.190.170">
    <property type="entry name" value="Bacterial extracellular solute-binding protein, family 7"/>
    <property type="match status" value="1"/>
</dbReference>
<sequence>MGKRALSILVIMTIVATLMTGCGTSKADGNAVGKGQGDGKTYEINIGIHTSKGSNENFTLERFKELLEERSEGAFKVNLFPNGSLGTELENLEQIKTGEIQMGLFGDNLTGQLASEFDPTIIPFLYEDLEDVYAVWNSKIGELINDAVEERGNQMVVTVQSRGTRKLTTSKEVKTPADVAGLKVRIPEISSWVTVWKGLGANPTPINLNEVYSALQTGIVDGQENPYELIYTNKFYEVNKNIVLTDHISGIFKWTINKDFYNSLPEDLQKLLMDTAKECTEWGDAQLDEQEAKIVEELKAAGVKFIEIDKKEWKKAARAGIDEAVKTLDPDVRTLVEEYLASQE</sequence>
<evidence type="ECO:0000256" key="2">
    <source>
        <dbReference type="ARBA" id="ARBA00022448"/>
    </source>
</evidence>
<keyword evidence="2" id="KW-0813">Transport</keyword>
<keyword evidence="6" id="KW-1185">Reference proteome</keyword>
<dbReference type="PROSITE" id="PS51257">
    <property type="entry name" value="PROKAR_LIPOPROTEIN"/>
    <property type="match status" value="1"/>
</dbReference>
<dbReference type="Pfam" id="PF03480">
    <property type="entry name" value="DctP"/>
    <property type="match status" value="1"/>
</dbReference>
<dbReference type="GO" id="GO:0030288">
    <property type="term" value="C:outer membrane-bounded periplasmic space"/>
    <property type="evidence" value="ECO:0007669"/>
    <property type="project" value="InterPro"/>
</dbReference>
<organism evidence="5 6">
    <name type="scientific">Irregularibacter muris</name>
    <dbReference type="NCBI Taxonomy" id="1796619"/>
    <lineage>
        <taxon>Bacteria</taxon>
        <taxon>Bacillati</taxon>
        <taxon>Bacillota</taxon>
        <taxon>Clostridia</taxon>
        <taxon>Eubacteriales</taxon>
        <taxon>Eubacteriaceae</taxon>
        <taxon>Irregularibacter</taxon>
    </lineage>
</organism>
<dbReference type="CDD" id="cd13603">
    <property type="entry name" value="PBP2_TRAP_Siap_TeaA_like"/>
    <property type="match status" value="1"/>
</dbReference>
<dbReference type="InterPro" id="IPR038404">
    <property type="entry name" value="TRAP_DctP_sf"/>
</dbReference>
<keyword evidence="3 4" id="KW-0732">Signal</keyword>
<dbReference type="AlphaFoldDB" id="A0AAE3KZY1"/>
<accession>A0AAE3KZY1</accession>
<dbReference type="RefSeq" id="WP_257531671.1">
    <property type="nucleotide sequence ID" value="NZ_JANKAS010000009.1"/>
</dbReference>
<dbReference type="NCBIfam" id="NF037995">
    <property type="entry name" value="TRAP_S1"/>
    <property type="match status" value="1"/>
</dbReference>
<evidence type="ECO:0000256" key="4">
    <source>
        <dbReference type="SAM" id="SignalP"/>
    </source>
</evidence>
<dbReference type="NCBIfam" id="TIGR00787">
    <property type="entry name" value="dctP"/>
    <property type="match status" value="1"/>
</dbReference>
<dbReference type="PANTHER" id="PTHR33376:SF7">
    <property type="entry name" value="C4-DICARBOXYLATE-BINDING PROTEIN DCTB"/>
    <property type="match status" value="1"/>
</dbReference>
<dbReference type="PIRSF" id="PIRSF006470">
    <property type="entry name" value="DctB"/>
    <property type="match status" value="1"/>
</dbReference>
<dbReference type="EMBL" id="JANKAS010000009">
    <property type="protein sequence ID" value="MCR1899371.1"/>
    <property type="molecule type" value="Genomic_DNA"/>
</dbReference>
<evidence type="ECO:0000313" key="6">
    <source>
        <dbReference type="Proteomes" id="UP001205748"/>
    </source>
</evidence>
<proteinExistence type="inferred from homology"/>
<comment type="caution">
    <text evidence="5">The sequence shown here is derived from an EMBL/GenBank/DDBJ whole genome shotgun (WGS) entry which is preliminary data.</text>
</comment>
<reference evidence="5" key="1">
    <citation type="submission" date="2022-07" db="EMBL/GenBank/DDBJ databases">
        <title>Enhanced cultured diversity of the mouse gut microbiota enables custom-made synthetic communities.</title>
        <authorList>
            <person name="Afrizal A."/>
        </authorList>
    </citation>
    <scope>NUCLEOTIDE SEQUENCE</scope>
    <source>
        <strain evidence="5">DSM 28593</strain>
    </source>
</reference>
<name>A0AAE3KZY1_9FIRM</name>
<feature type="signal peptide" evidence="4">
    <location>
        <begin position="1"/>
        <end position="27"/>
    </location>
</feature>
<evidence type="ECO:0000256" key="1">
    <source>
        <dbReference type="ARBA" id="ARBA00009023"/>
    </source>
</evidence>
<gene>
    <name evidence="5" type="ORF">NSA47_10285</name>
</gene>
<protein>
    <submittedName>
        <fullName evidence="5">TRAP transporter substrate-binding protein</fullName>
    </submittedName>
</protein>
<dbReference type="GO" id="GO:0055085">
    <property type="term" value="P:transmembrane transport"/>
    <property type="evidence" value="ECO:0007669"/>
    <property type="project" value="InterPro"/>
</dbReference>
<evidence type="ECO:0000313" key="5">
    <source>
        <dbReference type="EMBL" id="MCR1899371.1"/>
    </source>
</evidence>
<dbReference type="Proteomes" id="UP001205748">
    <property type="component" value="Unassembled WGS sequence"/>
</dbReference>
<evidence type="ECO:0000256" key="3">
    <source>
        <dbReference type="ARBA" id="ARBA00022729"/>
    </source>
</evidence>
<comment type="similarity">
    <text evidence="1">Belongs to the bacterial solute-binding protein 7 family.</text>
</comment>
<dbReference type="InterPro" id="IPR018389">
    <property type="entry name" value="DctP_fam"/>
</dbReference>
<dbReference type="PANTHER" id="PTHR33376">
    <property type="match status" value="1"/>
</dbReference>
<dbReference type="InterPro" id="IPR004682">
    <property type="entry name" value="TRAP_DctP"/>
</dbReference>